<accession>A0A7W6E1L3</accession>
<name>A0A7W6E1L3_9RHOB</name>
<organism evidence="2 3">
    <name type="scientific">Sulfitobacter undariae</name>
    <dbReference type="NCBI Taxonomy" id="1563671"/>
    <lineage>
        <taxon>Bacteria</taxon>
        <taxon>Pseudomonadati</taxon>
        <taxon>Pseudomonadota</taxon>
        <taxon>Alphaproteobacteria</taxon>
        <taxon>Rhodobacterales</taxon>
        <taxon>Roseobacteraceae</taxon>
        <taxon>Sulfitobacter</taxon>
    </lineage>
</organism>
<dbReference type="EMBL" id="JACIEI010000001">
    <property type="protein sequence ID" value="MBB3993051.1"/>
    <property type="molecule type" value="Genomic_DNA"/>
</dbReference>
<evidence type="ECO:0000256" key="1">
    <source>
        <dbReference type="SAM" id="MobiDB-lite"/>
    </source>
</evidence>
<feature type="region of interest" description="Disordered" evidence="1">
    <location>
        <begin position="226"/>
        <end position="246"/>
    </location>
</feature>
<proteinExistence type="predicted"/>
<dbReference type="RefSeq" id="WP_184562812.1">
    <property type="nucleotide sequence ID" value="NZ_JACIEI010000001.1"/>
</dbReference>
<keyword evidence="3" id="KW-1185">Reference proteome</keyword>
<feature type="region of interest" description="Disordered" evidence="1">
    <location>
        <begin position="139"/>
        <end position="168"/>
    </location>
</feature>
<protein>
    <submittedName>
        <fullName evidence="2">Uncharacterized protein</fullName>
    </submittedName>
</protein>
<evidence type="ECO:0000313" key="3">
    <source>
        <dbReference type="Proteomes" id="UP000530268"/>
    </source>
</evidence>
<dbReference type="AlphaFoldDB" id="A0A7W6E1L3"/>
<sequence length="352" mass="37408">MSKVVTNEEVEDVLSSIRRLVSEGKRPLAGVVSQPQEPVAMQVSAPEPAAELTTSQDVPEAADVAAAVDEPPSSRLVLTPALRVVDVPDQSAASDEGPLDLGSVGTKITTDTDVAGDTPASHTLDDNLAEVSRVKVNPNLHGAMPYSDATPEVSQQGVDSGDDGDWADEIAIDDLPQSEAPPTIVLDAKAVPDLNLGVAEQDANFLTADVPLTAKIAALGAAMGKSTENWEPDGDEANELAAEKTPTMAWEEDAEFDAKGTPLQSPPVETVADHDETFADHYEDAHEPLEQAASKPGLGSDDQLLDEDALRELVSEIVREELQGALGERITRNVRKLVRREIHRALTAQEME</sequence>
<evidence type="ECO:0000313" key="2">
    <source>
        <dbReference type="EMBL" id="MBB3993051.1"/>
    </source>
</evidence>
<reference evidence="2 3" key="1">
    <citation type="submission" date="2020-08" db="EMBL/GenBank/DDBJ databases">
        <title>Genomic Encyclopedia of Type Strains, Phase IV (KMG-IV): sequencing the most valuable type-strain genomes for metagenomic binning, comparative biology and taxonomic classification.</title>
        <authorList>
            <person name="Goeker M."/>
        </authorList>
    </citation>
    <scope>NUCLEOTIDE SEQUENCE [LARGE SCALE GENOMIC DNA]</scope>
    <source>
        <strain evidence="2 3">DSM 102234</strain>
    </source>
</reference>
<dbReference type="Proteomes" id="UP000530268">
    <property type="component" value="Unassembled WGS sequence"/>
</dbReference>
<gene>
    <name evidence="2" type="ORF">GGR95_000670</name>
</gene>
<comment type="caution">
    <text evidence="2">The sequence shown here is derived from an EMBL/GenBank/DDBJ whole genome shotgun (WGS) entry which is preliminary data.</text>
</comment>